<comment type="caution">
    <text evidence="9">The sequence shown here is derived from an EMBL/GenBank/DDBJ whole genome shotgun (WGS) entry which is preliminary data.</text>
</comment>
<evidence type="ECO:0000256" key="6">
    <source>
        <dbReference type="PROSITE-ProRule" id="PRU01373"/>
    </source>
</evidence>
<evidence type="ECO:0000256" key="3">
    <source>
        <dbReference type="ARBA" id="ARBA00022960"/>
    </source>
</evidence>
<organism evidence="9 10">
    <name type="scientific">Pseudonocardia endophytica</name>
    <dbReference type="NCBI Taxonomy" id="401976"/>
    <lineage>
        <taxon>Bacteria</taxon>
        <taxon>Bacillati</taxon>
        <taxon>Actinomycetota</taxon>
        <taxon>Actinomycetes</taxon>
        <taxon>Pseudonocardiales</taxon>
        <taxon>Pseudonocardiaceae</taxon>
        <taxon>Pseudonocardia</taxon>
    </lineage>
</organism>
<feature type="chain" id="PRO_5020978295" evidence="7">
    <location>
        <begin position="34"/>
        <end position="155"/>
    </location>
</feature>
<dbReference type="GO" id="GO:0008360">
    <property type="term" value="P:regulation of cell shape"/>
    <property type="evidence" value="ECO:0007669"/>
    <property type="project" value="UniProtKB-UniRule"/>
</dbReference>
<dbReference type="InterPro" id="IPR005490">
    <property type="entry name" value="LD_TPept_cat_dom"/>
</dbReference>
<dbReference type="PANTHER" id="PTHR30582">
    <property type="entry name" value="L,D-TRANSPEPTIDASE"/>
    <property type="match status" value="1"/>
</dbReference>
<keyword evidence="2" id="KW-0808">Transferase</keyword>
<dbReference type="CDD" id="cd16913">
    <property type="entry name" value="YkuD_like"/>
    <property type="match status" value="1"/>
</dbReference>
<evidence type="ECO:0000256" key="5">
    <source>
        <dbReference type="ARBA" id="ARBA00023316"/>
    </source>
</evidence>
<evidence type="ECO:0000256" key="7">
    <source>
        <dbReference type="SAM" id="SignalP"/>
    </source>
</evidence>
<feature type="active site" description="Proton donor/acceptor" evidence="6">
    <location>
        <position position="120"/>
    </location>
</feature>
<feature type="domain" description="L,D-TPase catalytic" evidence="8">
    <location>
        <begin position="47"/>
        <end position="155"/>
    </location>
</feature>
<keyword evidence="4 6" id="KW-0573">Peptidoglycan synthesis</keyword>
<dbReference type="InterPro" id="IPR050979">
    <property type="entry name" value="LD-transpeptidase"/>
</dbReference>
<dbReference type="EMBL" id="SMFZ01000002">
    <property type="protein sequence ID" value="TCK22606.1"/>
    <property type="molecule type" value="Genomic_DNA"/>
</dbReference>
<dbReference type="Gene3D" id="2.40.440.10">
    <property type="entry name" value="L,D-transpeptidase catalytic domain-like"/>
    <property type="match status" value="1"/>
</dbReference>
<feature type="active site" description="Nucleophile" evidence="6">
    <location>
        <position position="131"/>
    </location>
</feature>
<dbReference type="GO" id="GO:0018104">
    <property type="term" value="P:peptidoglycan-protein cross-linking"/>
    <property type="evidence" value="ECO:0007669"/>
    <property type="project" value="TreeGrafter"/>
</dbReference>
<proteinExistence type="predicted"/>
<gene>
    <name evidence="9" type="ORF">EV378_6614</name>
</gene>
<evidence type="ECO:0000313" key="9">
    <source>
        <dbReference type="EMBL" id="TCK22606.1"/>
    </source>
</evidence>
<evidence type="ECO:0000259" key="8">
    <source>
        <dbReference type="PROSITE" id="PS52029"/>
    </source>
</evidence>
<dbReference type="GO" id="GO:0005576">
    <property type="term" value="C:extracellular region"/>
    <property type="evidence" value="ECO:0007669"/>
    <property type="project" value="TreeGrafter"/>
</dbReference>
<dbReference type="Pfam" id="PF03734">
    <property type="entry name" value="YkuD"/>
    <property type="match status" value="1"/>
</dbReference>
<dbReference type="PANTHER" id="PTHR30582:SF33">
    <property type="entry name" value="EXPORTED PROTEIN"/>
    <property type="match status" value="1"/>
</dbReference>
<dbReference type="GO" id="GO:0071972">
    <property type="term" value="F:peptidoglycan L,D-transpeptidase activity"/>
    <property type="evidence" value="ECO:0007669"/>
    <property type="project" value="TreeGrafter"/>
</dbReference>
<protein>
    <submittedName>
        <fullName evidence="9">L,D-transpeptidase-like protein</fullName>
    </submittedName>
</protein>
<sequence length="155" mass="16074">MTQRSRLLSGPRLIAVVAAALVLGLGAAGTAVAGPGNAEGTPCSTAARACVELDANKAWLIKDGKVERGPVAISHGGPGADTPRGDFSVQRKDKDHKSAEFDNAPMPWAVFFAPGGIAFHEGRTDTPSAGCVRLAPADAQAWFESLQIGDRVEVR</sequence>
<evidence type="ECO:0000256" key="2">
    <source>
        <dbReference type="ARBA" id="ARBA00022679"/>
    </source>
</evidence>
<dbReference type="GO" id="GO:0071555">
    <property type="term" value="P:cell wall organization"/>
    <property type="evidence" value="ECO:0007669"/>
    <property type="project" value="UniProtKB-UniRule"/>
</dbReference>
<dbReference type="UniPathway" id="UPA00219"/>
<dbReference type="InterPro" id="IPR038063">
    <property type="entry name" value="Transpep_catalytic_dom"/>
</dbReference>
<evidence type="ECO:0000256" key="1">
    <source>
        <dbReference type="ARBA" id="ARBA00004752"/>
    </source>
</evidence>
<comment type="pathway">
    <text evidence="1 6">Cell wall biogenesis; peptidoglycan biosynthesis.</text>
</comment>
<keyword evidence="3 6" id="KW-0133">Cell shape</keyword>
<keyword evidence="5 6" id="KW-0961">Cell wall biogenesis/degradation</keyword>
<accession>A0A4V2PHZ1</accession>
<feature type="signal peptide" evidence="7">
    <location>
        <begin position="1"/>
        <end position="33"/>
    </location>
</feature>
<dbReference type="Proteomes" id="UP000295560">
    <property type="component" value="Unassembled WGS sequence"/>
</dbReference>
<dbReference type="PROSITE" id="PS52029">
    <property type="entry name" value="LD_TPASE"/>
    <property type="match status" value="1"/>
</dbReference>
<dbReference type="SUPFAM" id="SSF141523">
    <property type="entry name" value="L,D-transpeptidase catalytic domain-like"/>
    <property type="match status" value="1"/>
</dbReference>
<dbReference type="GO" id="GO:0016740">
    <property type="term" value="F:transferase activity"/>
    <property type="evidence" value="ECO:0007669"/>
    <property type="project" value="UniProtKB-KW"/>
</dbReference>
<keyword evidence="10" id="KW-1185">Reference proteome</keyword>
<evidence type="ECO:0000313" key="10">
    <source>
        <dbReference type="Proteomes" id="UP000295560"/>
    </source>
</evidence>
<evidence type="ECO:0000256" key="4">
    <source>
        <dbReference type="ARBA" id="ARBA00022984"/>
    </source>
</evidence>
<dbReference type="AlphaFoldDB" id="A0A4V2PHZ1"/>
<dbReference type="RefSeq" id="WP_132431586.1">
    <property type="nucleotide sequence ID" value="NZ_SMFZ01000002.1"/>
</dbReference>
<name>A0A4V2PHZ1_PSEEN</name>
<reference evidence="9 10" key="1">
    <citation type="submission" date="2019-03" db="EMBL/GenBank/DDBJ databases">
        <title>Sequencing the genomes of 1000 actinobacteria strains.</title>
        <authorList>
            <person name="Klenk H.-P."/>
        </authorList>
    </citation>
    <scope>NUCLEOTIDE SEQUENCE [LARGE SCALE GENOMIC DNA]</scope>
    <source>
        <strain evidence="9 10">DSM 44969</strain>
    </source>
</reference>
<keyword evidence="7" id="KW-0732">Signal</keyword>
<dbReference type="OrthoDB" id="8887048at2"/>